<evidence type="ECO:0000313" key="5">
    <source>
        <dbReference type="Proteomes" id="UP000246740"/>
    </source>
</evidence>
<keyword evidence="5" id="KW-1185">Reference proteome</keyword>
<feature type="domain" description="Peroxisomal membrane protein PEX14-like KPWE" evidence="2">
    <location>
        <begin position="98"/>
        <end position="147"/>
    </location>
</feature>
<evidence type="ECO:0000256" key="1">
    <source>
        <dbReference type="SAM" id="MobiDB-lite"/>
    </source>
</evidence>
<dbReference type="STRING" id="1882483.A0A317XZU0"/>
<gene>
    <name evidence="4" type="ORF">BCV70DRAFT_141282</name>
</gene>
<dbReference type="PANTHER" id="PTHR36855">
    <property type="entry name" value="CHROMOSOME 10, WHOLE GENOME SHOTGUN SEQUENCE"/>
    <property type="match status" value="1"/>
</dbReference>
<feature type="domain" description="PEX14-like helix-turn-helix" evidence="3">
    <location>
        <begin position="11"/>
        <end position="80"/>
    </location>
</feature>
<evidence type="ECO:0000259" key="2">
    <source>
        <dbReference type="Pfam" id="PF17733"/>
    </source>
</evidence>
<evidence type="ECO:0000313" key="4">
    <source>
        <dbReference type="EMBL" id="PWZ03807.1"/>
    </source>
</evidence>
<sequence>AQLPTVPYDREAIYTALERFDENEPEFQAGLQTILGPMQQSGVPADKIEETRQRAKVFFWSQSAGVQVDYADYKAWKESQTAPDAAAGSVAEGTAKEPYPASFDAIAELIATGKTDQIPGIREIPLQINEQPPSQAVLDRPLKPWER</sequence>
<dbReference type="InterPro" id="IPR040554">
    <property type="entry name" value="KPWE_PEX14_dom"/>
</dbReference>
<dbReference type="PANTHER" id="PTHR36855:SF1">
    <property type="entry name" value="PEROXISOME MEMBRANE ANCHOR PROTEIN PEX14P N-TERMINAL DOMAIN-CONTAINING PROTEIN"/>
    <property type="match status" value="1"/>
</dbReference>
<reference evidence="4 5" key="1">
    <citation type="journal article" date="2018" name="Mol. Biol. Evol.">
        <title>Broad Genomic Sampling Reveals a Smut Pathogenic Ancestry of the Fungal Clade Ustilaginomycotina.</title>
        <authorList>
            <person name="Kijpornyongpan T."/>
            <person name="Mondo S.J."/>
            <person name="Barry K."/>
            <person name="Sandor L."/>
            <person name="Lee J."/>
            <person name="Lipzen A."/>
            <person name="Pangilinan J."/>
            <person name="LaButti K."/>
            <person name="Hainaut M."/>
            <person name="Henrissat B."/>
            <person name="Grigoriev I.V."/>
            <person name="Spatafora J.W."/>
            <person name="Aime M.C."/>
        </authorList>
    </citation>
    <scope>NUCLEOTIDE SEQUENCE [LARGE SCALE GENOMIC DNA]</scope>
    <source>
        <strain evidence="4 5">MCA 3645</strain>
    </source>
</reference>
<organism evidence="4 5">
    <name type="scientific">Testicularia cyperi</name>
    <dbReference type="NCBI Taxonomy" id="1882483"/>
    <lineage>
        <taxon>Eukaryota</taxon>
        <taxon>Fungi</taxon>
        <taxon>Dikarya</taxon>
        <taxon>Basidiomycota</taxon>
        <taxon>Ustilaginomycotina</taxon>
        <taxon>Ustilaginomycetes</taxon>
        <taxon>Ustilaginales</taxon>
        <taxon>Anthracoideaceae</taxon>
        <taxon>Testicularia</taxon>
    </lineage>
</organism>
<protein>
    <submittedName>
        <fullName evidence="4">Uncharacterized protein</fullName>
    </submittedName>
</protein>
<dbReference type="InParanoid" id="A0A317XZU0"/>
<feature type="region of interest" description="Disordered" evidence="1">
    <location>
        <begin position="127"/>
        <end position="147"/>
    </location>
</feature>
<feature type="non-terminal residue" evidence="4">
    <location>
        <position position="1"/>
    </location>
</feature>
<accession>A0A317XZU0</accession>
<dbReference type="Pfam" id="PF25871">
    <property type="entry name" value="HTH_76"/>
    <property type="match status" value="1"/>
</dbReference>
<dbReference type="EMBL" id="KZ819188">
    <property type="protein sequence ID" value="PWZ03807.1"/>
    <property type="molecule type" value="Genomic_DNA"/>
</dbReference>
<proteinExistence type="predicted"/>
<dbReference type="Proteomes" id="UP000246740">
    <property type="component" value="Unassembled WGS sequence"/>
</dbReference>
<name>A0A317XZU0_9BASI</name>
<dbReference type="InterPro" id="IPR058841">
    <property type="entry name" value="HTH_76"/>
</dbReference>
<dbReference type="Pfam" id="PF17733">
    <property type="entry name" value="KPWE_dom"/>
    <property type="match status" value="1"/>
</dbReference>
<dbReference type="AlphaFoldDB" id="A0A317XZU0"/>
<feature type="non-terminal residue" evidence="4">
    <location>
        <position position="147"/>
    </location>
</feature>
<evidence type="ECO:0000259" key="3">
    <source>
        <dbReference type="Pfam" id="PF25871"/>
    </source>
</evidence>
<dbReference type="OrthoDB" id="9936937at2759"/>